<dbReference type="PANTHER" id="PTHR33164:SF57">
    <property type="entry name" value="MARR-FAMILY TRANSCRIPTIONAL REGULATOR"/>
    <property type="match status" value="1"/>
</dbReference>
<keyword evidence="2" id="KW-0238">DNA-binding</keyword>
<dbReference type="InterPro" id="IPR036390">
    <property type="entry name" value="WH_DNA-bd_sf"/>
</dbReference>
<sequence length="161" mass="17463">MKQSRNDAERRLQAQLMRIWHRHTAATALLIESDSALDPVAQLLLRMIITQGPVRSSGLAEQIGLSRPAVSRRIASLEKAGFVASVRDPQDGRASLLTASADGAARIEAITRSGATTVKDLVEDFTVDEIATLAQLLERLNDKSSARLATNLTKESHDHNG</sequence>
<dbReference type="InterPro" id="IPR039422">
    <property type="entry name" value="MarR/SlyA-like"/>
</dbReference>
<dbReference type="InterPro" id="IPR036388">
    <property type="entry name" value="WH-like_DNA-bd_sf"/>
</dbReference>
<evidence type="ECO:0000313" key="6">
    <source>
        <dbReference type="Proteomes" id="UP001415169"/>
    </source>
</evidence>
<evidence type="ECO:0000313" key="5">
    <source>
        <dbReference type="EMBL" id="GAA4163309.1"/>
    </source>
</evidence>
<name>A0ABP7ZLP2_9MICO</name>
<dbReference type="Pfam" id="PF01047">
    <property type="entry name" value="MarR"/>
    <property type="match status" value="1"/>
</dbReference>
<evidence type="ECO:0000256" key="1">
    <source>
        <dbReference type="ARBA" id="ARBA00023015"/>
    </source>
</evidence>
<dbReference type="Gene3D" id="1.10.10.10">
    <property type="entry name" value="Winged helix-like DNA-binding domain superfamily/Winged helix DNA-binding domain"/>
    <property type="match status" value="1"/>
</dbReference>
<keyword evidence="1" id="KW-0805">Transcription regulation</keyword>
<dbReference type="InterPro" id="IPR023187">
    <property type="entry name" value="Tscrpt_reg_MarR-type_CS"/>
</dbReference>
<dbReference type="PANTHER" id="PTHR33164">
    <property type="entry name" value="TRANSCRIPTIONAL REGULATOR, MARR FAMILY"/>
    <property type="match status" value="1"/>
</dbReference>
<dbReference type="PROSITE" id="PS50995">
    <property type="entry name" value="HTH_MARR_2"/>
    <property type="match status" value="1"/>
</dbReference>
<evidence type="ECO:0000256" key="2">
    <source>
        <dbReference type="ARBA" id="ARBA00023125"/>
    </source>
</evidence>
<reference evidence="5" key="2">
    <citation type="submission" date="2023-12" db="EMBL/GenBank/DDBJ databases">
        <authorList>
            <person name="Sun Q."/>
            <person name="Inoue M."/>
        </authorList>
    </citation>
    <scope>NUCLEOTIDE SEQUENCE</scope>
    <source>
        <strain evidence="5">JCM 17590</strain>
    </source>
</reference>
<dbReference type="EMBL" id="BAABBV010000001">
    <property type="protein sequence ID" value="GAA4163309.1"/>
    <property type="molecule type" value="Genomic_DNA"/>
</dbReference>
<dbReference type="CDD" id="cd00090">
    <property type="entry name" value="HTH_ARSR"/>
    <property type="match status" value="1"/>
</dbReference>
<dbReference type="InterPro" id="IPR011991">
    <property type="entry name" value="ArsR-like_HTH"/>
</dbReference>
<dbReference type="SMART" id="SM00347">
    <property type="entry name" value="HTH_MARR"/>
    <property type="match status" value="1"/>
</dbReference>
<dbReference type="Proteomes" id="UP001415169">
    <property type="component" value="Unassembled WGS sequence"/>
</dbReference>
<protein>
    <recommendedName>
        <fullName evidence="4">HTH marR-type domain-containing protein</fullName>
    </recommendedName>
</protein>
<comment type="caution">
    <text evidence="5">The sequence shown here is derived from an EMBL/GenBank/DDBJ whole genome shotgun (WGS) entry which is preliminary data.</text>
</comment>
<accession>A0ABP7ZLP2</accession>
<reference evidence="5" key="1">
    <citation type="journal article" date="2014" name="Int. J. Syst. Evol. Microbiol.">
        <title>Complete genome of a new Firmicutes species belonging to the dominant human colonic microbiota ('Ruminococcus bicirculans') reveals two chromosomes and a selective capacity to utilize plant glucans.</title>
        <authorList>
            <consortium name="NISC Comparative Sequencing Program"/>
            <person name="Wegmann U."/>
            <person name="Louis P."/>
            <person name="Goesmann A."/>
            <person name="Henrissat B."/>
            <person name="Duncan S.H."/>
            <person name="Flint H.J."/>
        </authorList>
    </citation>
    <scope>NUCLEOTIDE SEQUENCE</scope>
    <source>
        <strain evidence="5">JCM 17590</strain>
    </source>
</reference>
<evidence type="ECO:0000259" key="4">
    <source>
        <dbReference type="PROSITE" id="PS50995"/>
    </source>
</evidence>
<proteinExistence type="predicted"/>
<dbReference type="RefSeq" id="WP_344791986.1">
    <property type="nucleotide sequence ID" value="NZ_BAABBV010000001.1"/>
</dbReference>
<keyword evidence="6" id="KW-1185">Reference proteome</keyword>
<organism evidence="5 6">
    <name type="scientific">Gryllotalpicola daejeonensis</name>
    <dbReference type="NCBI Taxonomy" id="993087"/>
    <lineage>
        <taxon>Bacteria</taxon>
        <taxon>Bacillati</taxon>
        <taxon>Actinomycetota</taxon>
        <taxon>Actinomycetes</taxon>
        <taxon>Micrococcales</taxon>
        <taxon>Microbacteriaceae</taxon>
        <taxon>Gryllotalpicola</taxon>
    </lineage>
</organism>
<feature type="domain" description="HTH marR-type" evidence="4">
    <location>
        <begin position="9"/>
        <end position="142"/>
    </location>
</feature>
<gene>
    <name evidence="5" type="ORF">GCM10022286_23600</name>
</gene>
<evidence type="ECO:0000256" key="3">
    <source>
        <dbReference type="ARBA" id="ARBA00023163"/>
    </source>
</evidence>
<dbReference type="InterPro" id="IPR000835">
    <property type="entry name" value="HTH_MarR-typ"/>
</dbReference>
<dbReference type="SUPFAM" id="SSF46785">
    <property type="entry name" value="Winged helix' DNA-binding domain"/>
    <property type="match status" value="1"/>
</dbReference>
<keyword evidence="3" id="KW-0804">Transcription</keyword>
<dbReference type="PROSITE" id="PS01117">
    <property type="entry name" value="HTH_MARR_1"/>
    <property type="match status" value="1"/>
</dbReference>
<dbReference type="PRINTS" id="PR00598">
    <property type="entry name" value="HTHMARR"/>
</dbReference>